<evidence type="ECO:0000256" key="3">
    <source>
        <dbReference type="ARBA" id="ARBA00022525"/>
    </source>
</evidence>
<comment type="cofactor">
    <cofactor evidence="1">
        <name>Ca(2+)</name>
        <dbReference type="ChEBI" id="CHEBI:29108"/>
    </cofactor>
</comment>
<dbReference type="InterPro" id="IPR059226">
    <property type="entry name" value="Choice_anch_Q_dom"/>
</dbReference>
<evidence type="ECO:0000256" key="8">
    <source>
        <dbReference type="ARBA" id="ARBA00038263"/>
    </source>
</evidence>
<evidence type="ECO:0000256" key="6">
    <source>
        <dbReference type="ARBA" id="ARBA00022837"/>
    </source>
</evidence>
<accession>A0A1M7QTQ7</accession>
<evidence type="ECO:0000313" key="12">
    <source>
        <dbReference type="Proteomes" id="UP000184184"/>
    </source>
</evidence>
<dbReference type="GO" id="GO:0016837">
    <property type="term" value="F:carbon-oxygen lyase activity, acting on polysaccharides"/>
    <property type="evidence" value="ECO:0007669"/>
    <property type="project" value="TreeGrafter"/>
</dbReference>
<comment type="subcellular location">
    <subcellularLocation>
        <location evidence="2">Secreted</location>
    </subcellularLocation>
</comment>
<dbReference type="GO" id="GO:0030246">
    <property type="term" value="F:carbohydrate binding"/>
    <property type="evidence" value="ECO:0007669"/>
    <property type="project" value="InterPro"/>
</dbReference>
<feature type="domain" description="CBM6" evidence="10">
    <location>
        <begin position="34"/>
        <end position="170"/>
    </location>
</feature>
<proteinExistence type="inferred from homology"/>
<dbReference type="EMBL" id="FRCZ01000009">
    <property type="protein sequence ID" value="SHN34989.1"/>
    <property type="molecule type" value="Genomic_DNA"/>
</dbReference>
<sequence>MQKFISLVVMTMIIVGVFATFGLLNGILYAANINLYEAEDPDNIRVSSDIETYGVSDGSWYSGSGVVKLGAKSNSASITWTNVSVPSTNNYILKFKYSHNSTEENPSPRPFSLSVNGQLITTFKGEKTGADIAPNWQEVTAVVPLHDGDNEIKISSEGEEGPEIDYLEVMSYSTIFEAETGAVAEHVDNTFGNNTANAPGFTGTGYVGVSANSNGYLQWNEVVVPEDGTYTLRLRYCLASASRPGTLTVNGEQTYGINGSPTGGWNIWNFEEISGVELSAGANVIQLKPAPGSSPLANYDRIEVYNDEAPHIGDQVFRTTTFETTDNDSTIAGTETGDVLVSPLLDGTRINNSSDTSVRIVEENDSRWAEVTVADSNPGIIGFPFHVSELTPPEMNSFTIEKTVMLKDKNAEYFFNLTNAEGSLKSPIYVISRDGHIYARSDDSASGAMAARAEWNVDEVIKIKTVFHIDTQSYEMFINDNQVVSNEPMQNASYMGGVKDFYLEVKEGPREESTILIDDVELSGSMATGSSAEVNPNPGKLYEEQPYIGEPMEYYVSPDGSDDNDGLSPDAPFKNIQHAADMTSPGDTVYVMPGTYSAQDNDDKFVDITRSGAYDPINEETHNITYTAYDLENKPKIFLPDDVKGVWDLVGVNANYIVIDGFEVEGNNNNITLTEAEANYDEKVLEGGADWSKYAMTNTNGISLDGHHIIVKNNHIHHVAGGGIGGGGDYITIENNHVHSNSWYTMYATSGISLINNVDFDNNTEDYKLVVKNNVVHNNETKVKWEKIEAYSDGNGIILDHSPDYDGRTLVVNNIVYENGGSGIHSYQAANVDVINNTLFNNSKSPHMNYANMFANASRNVNFLNNIVYEKEGKPVNDNINSINVNFANNLYYTGTDEDTGTVKVMGTNDRVFDPKFVSIEEGNYDFNLQESSPAIDYGTQTRAPELDFDGNQRPQGDNNKFDIGAYETPYTSDNPINDDVVVIPDPIDESEPIPDPDLDLDVIENMEAAKGTPEIDGVIDSIWDTTMSVETTKIYNTNLPSADATVRVLWDENNLYVLAEVNDSYLSNAATDSHNQDSIEFFLDQNNSKTSSYEEDDNQYRVSYAGLLSGTTDDYVAETSMVEGGYIVEAKLPLTSTTGEIGKTVGFDIQVNDTHDDSGTRHNTNKWSNLFEDSWKNTSKWGNLKMVEGEEEVSFANLSSLTEEYVLGNNGDKGKLKGILAKVNAAKKSDEKENIKARNNQLGAFINQVEAQTGKALTEAQADVLIDIANKLQE</sequence>
<evidence type="ECO:0000256" key="4">
    <source>
        <dbReference type="ARBA" id="ARBA00022723"/>
    </source>
</evidence>
<dbReference type="Proteomes" id="UP000184184">
    <property type="component" value="Unassembled WGS sequence"/>
</dbReference>
<evidence type="ECO:0000313" key="11">
    <source>
        <dbReference type="EMBL" id="SHN34989.1"/>
    </source>
</evidence>
<dbReference type="RefSeq" id="WP_073203168.1">
    <property type="nucleotide sequence ID" value="NZ_FRCZ01000009.1"/>
</dbReference>
<dbReference type="GO" id="GO:0005576">
    <property type="term" value="C:extracellular region"/>
    <property type="evidence" value="ECO:0007669"/>
    <property type="project" value="UniProtKB-SubCell"/>
</dbReference>
<keyword evidence="7" id="KW-0456">Lyase</keyword>
<protein>
    <submittedName>
        <fullName evidence="11">Carbohydrate family 9 binding domain-like</fullName>
    </submittedName>
</protein>
<comment type="similarity">
    <text evidence="8">Belongs to the polysaccharide lyase 9 family.</text>
</comment>
<keyword evidence="4" id="KW-0479">Metal-binding</keyword>
<feature type="domain" description="CBM6" evidence="10">
    <location>
        <begin position="174"/>
        <end position="305"/>
    </location>
</feature>
<dbReference type="GO" id="GO:0046872">
    <property type="term" value="F:metal ion binding"/>
    <property type="evidence" value="ECO:0007669"/>
    <property type="project" value="UniProtKB-KW"/>
</dbReference>
<dbReference type="PANTHER" id="PTHR40088">
    <property type="entry name" value="PECTATE LYASE (EUROFUNG)"/>
    <property type="match status" value="1"/>
</dbReference>
<dbReference type="InterPro" id="IPR012334">
    <property type="entry name" value="Pectin_lyas_fold"/>
</dbReference>
<evidence type="ECO:0000256" key="1">
    <source>
        <dbReference type="ARBA" id="ARBA00001913"/>
    </source>
</evidence>
<evidence type="ECO:0000256" key="7">
    <source>
        <dbReference type="ARBA" id="ARBA00023239"/>
    </source>
</evidence>
<dbReference type="InterPro" id="IPR005084">
    <property type="entry name" value="CBM6"/>
</dbReference>
<dbReference type="Gene3D" id="2.160.20.10">
    <property type="entry name" value="Single-stranded right-handed beta-helix, Pectin lyase-like"/>
    <property type="match status" value="1"/>
</dbReference>
<dbReference type="SUPFAM" id="SSF51126">
    <property type="entry name" value="Pectin lyase-like"/>
    <property type="match status" value="1"/>
</dbReference>
<reference evidence="11 12" key="1">
    <citation type="submission" date="2016-11" db="EMBL/GenBank/DDBJ databases">
        <authorList>
            <person name="Jaros S."/>
            <person name="Januszkiewicz K."/>
            <person name="Wedrychowicz H."/>
        </authorList>
    </citation>
    <scope>NUCLEOTIDE SEQUENCE [LARGE SCALE GENOMIC DNA]</scope>
    <source>
        <strain evidence="11 12">CGMCC 1.10681</strain>
    </source>
</reference>
<feature type="transmembrane region" description="Helical" evidence="9">
    <location>
        <begin position="7"/>
        <end position="31"/>
    </location>
</feature>
<keyword evidence="5" id="KW-0732">Signal</keyword>
<dbReference type="InterPro" id="IPR006626">
    <property type="entry name" value="PbH1"/>
</dbReference>
<organism evidence="11 12">
    <name type="scientific">Gracilibacillus kekensis</name>
    <dbReference type="NCBI Taxonomy" id="1027249"/>
    <lineage>
        <taxon>Bacteria</taxon>
        <taxon>Bacillati</taxon>
        <taxon>Bacillota</taxon>
        <taxon>Bacilli</taxon>
        <taxon>Bacillales</taxon>
        <taxon>Bacillaceae</taxon>
        <taxon>Gracilibacillus</taxon>
    </lineage>
</organism>
<dbReference type="Pfam" id="PF06452">
    <property type="entry name" value="CBM9_1"/>
    <property type="match status" value="1"/>
</dbReference>
<dbReference type="SUPFAM" id="SSF49344">
    <property type="entry name" value="CBD9-like"/>
    <property type="match status" value="1"/>
</dbReference>
<dbReference type="GO" id="GO:0004553">
    <property type="term" value="F:hydrolase activity, hydrolyzing O-glycosyl compounds"/>
    <property type="evidence" value="ECO:0007669"/>
    <property type="project" value="InterPro"/>
</dbReference>
<keyword evidence="3" id="KW-0964">Secreted</keyword>
<keyword evidence="9" id="KW-0472">Membrane</keyword>
<dbReference type="SMART" id="SM00710">
    <property type="entry name" value="PbH1"/>
    <property type="match status" value="6"/>
</dbReference>
<keyword evidence="9" id="KW-0812">Transmembrane</keyword>
<dbReference type="GO" id="GO:0016052">
    <property type="term" value="P:carbohydrate catabolic process"/>
    <property type="evidence" value="ECO:0007669"/>
    <property type="project" value="InterPro"/>
</dbReference>
<dbReference type="AlphaFoldDB" id="A0A1M7QTQ7"/>
<name>A0A1M7QTQ7_9BACI</name>
<dbReference type="Gene3D" id="2.60.40.1190">
    <property type="match status" value="1"/>
</dbReference>
<evidence type="ECO:0000256" key="2">
    <source>
        <dbReference type="ARBA" id="ARBA00004613"/>
    </source>
</evidence>
<evidence type="ECO:0000256" key="5">
    <source>
        <dbReference type="ARBA" id="ARBA00022729"/>
    </source>
</evidence>
<keyword evidence="9" id="KW-1133">Transmembrane helix</keyword>
<dbReference type="STRING" id="1027249.SAMN05216179_3567"/>
<dbReference type="InterPro" id="IPR008979">
    <property type="entry name" value="Galactose-bd-like_sf"/>
</dbReference>
<dbReference type="Pfam" id="PF13229">
    <property type="entry name" value="Beta_helix"/>
    <property type="match status" value="1"/>
</dbReference>
<gene>
    <name evidence="11" type="ORF">SAMN05216179_3567</name>
</gene>
<dbReference type="InterPro" id="IPR039448">
    <property type="entry name" value="Beta_helix"/>
</dbReference>
<dbReference type="SUPFAM" id="SSF49785">
    <property type="entry name" value="Galactose-binding domain-like"/>
    <property type="match status" value="2"/>
</dbReference>
<evidence type="ECO:0000256" key="9">
    <source>
        <dbReference type="SAM" id="Phobius"/>
    </source>
</evidence>
<keyword evidence="12" id="KW-1185">Reference proteome</keyword>
<dbReference type="NCBIfam" id="NF041518">
    <property type="entry name" value="choice_anch_Q"/>
    <property type="match status" value="1"/>
</dbReference>
<keyword evidence="6" id="KW-0106">Calcium</keyword>
<dbReference type="Gene3D" id="2.60.120.260">
    <property type="entry name" value="Galactose-binding domain-like"/>
    <property type="match status" value="2"/>
</dbReference>
<dbReference type="PANTHER" id="PTHR40088:SF1">
    <property type="entry name" value="PECTATE LYASE PEL9"/>
    <property type="match status" value="1"/>
</dbReference>
<evidence type="ECO:0000259" key="10">
    <source>
        <dbReference type="PROSITE" id="PS51175"/>
    </source>
</evidence>
<dbReference type="InterPro" id="IPR011050">
    <property type="entry name" value="Pectin_lyase_fold/virulence"/>
</dbReference>
<dbReference type="PROSITE" id="PS51175">
    <property type="entry name" value="CBM6"/>
    <property type="match status" value="2"/>
</dbReference>
<dbReference type="InterPro" id="IPR052052">
    <property type="entry name" value="Polysaccharide_Lyase_9"/>
</dbReference>
<dbReference type="OrthoDB" id="9795486at2"/>
<dbReference type="InterPro" id="IPR010502">
    <property type="entry name" value="Carb-bd_dom_fam9"/>
</dbReference>